<dbReference type="SUPFAM" id="SSF52087">
    <property type="entry name" value="CRAL/TRIO domain"/>
    <property type="match status" value="1"/>
</dbReference>
<dbReference type="Pfam" id="PF03765">
    <property type="entry name" value="CRAL_TRIO_N"/>
    <property type="match status" value="1"/>
</dbReference>
<protein>
    <recommendedName>
        <fullName evidence="2">CRAL-TRIO domain-containing protein</fullName>
    </recommendedName>
</protein>
<dbReference type="SMART" id="SM00516">
    <property type="entry name" value="SEC14"/>
    <property type="match status" value="1"/>
</dbReference>
<feature type="region of interest" description="Disordered" evidence="1">
    <location>
        <begin position="1"/>
        <end position="30"/>
    </location>
</feature>
<dbReference type="InterPro" id="IPR001251">
    <property type="entry name" value="CRAL-TRIO_dom"/>
</dbReference>
<dbReference type="PROSITE" id="PS50191">
    <property type="entry name" value="CRAL_TRIO"/>
    <property type="match status" value="1"/>
</dbReference>
<dbReference type="Pfam" id="PF00650">
    <property type="entry name" value="CRAL_TRIO"/>
    <property type="match status" value="1"/>
</dbReference>
<dbReference type="OrthoDB" id="30289at2759"/>
<dbReference type="EMBL" id="AYKW01000069">
    <property type="protein sequence ID" value="PIL22322.1"/>
    <property type="molecule type" value="Genomic_DNA"/>
</dbReference>
<evidence type="ECO:0000313" key="3">
    <source>
        <dbReference type="EMBL" id="PIL22322.1"/>
    </source>
</evidence>
<dbReference type="STRING" id="1077348.A0A2G8RLC9"/>
<evidence type="ECO:0000256" key="1">
    <source>
        <dbReference type="SAM" id="MobiDB-lite"/>
    </source>
</evidence>
<gene>
    <name evidence="3" type="ORF">GSI_15010</name>
</gene>
<evidence type="ECO:0000259" key="2">
    <source>
        <dbReference type="PROSITE" id="PS50191"/>
    </source>
</evidence>
<dbReference type="InterPro" id="IPR036865">
    <property type="entry name" value="CRAL-TRIO_dom_sf"/>
</dbReference>
<dbReference type="InterPro" id="IPR051026">
    <property type="entry name" value="PI/PC_transfer"/>
</dbReference>
<dbReference type="PANTHER" id="PTHR45657:SF3">
    <property type="entry name" value="TRANSPORTER, PUTATIVE (AFU_ORTHOLOGUE AFUA_5G09260)-RELATED"/>
    <property type="match status" value="1"/>
</dbReference>
<dbReference type="SMART" id="SM01100">
    <property type="entry name" value="CRAL_TRIO_N"/>
    <property type="match status" value="1"/>
</dbReference>
<dbReference type="Gene3D" id="1.10.8.20">
    <property type="entry name" value="N-terminal domain of phosphatidylinositol transfer protein sec14p"/>
    <property type="match status" value="1"/>
</dbReference>
<accession>A0A2G8RLC9</accession>
<evidence type="ECO:0000313" key="4">
    <source>
        <dbReference type="Proteomes" id="UP000230002"/>
    </source>
</evidence>
<dbReference type="Proteomes" id="UP000230002">
    <property type="component" value="Unassembled WGS sequence"/>
</dbReference>
<dbReference type="PANTHER" id="PTHR45657">
    <property type="entry name" value="CRAL-TRIO DOMAIN-CONTAINING PROTEIN YKL091C-RELATED"/>
    <property type="match status" value="1"/>
</dbReference>
<dbReference type="AlphaFoldDB" id="A0A2G8RLC9"/>
<feature type="compositionally biased region" description="Low complexity" evidence="1">
    <location>
        <begin position="1"/>
        <end position="13"/>
    </location>
</feature>
<feature type="domain" description="CRAL-TRIO" evidence="2">
    <location>
        <begin position="114"/>
        <end position="293"/>
    </location>
</feature>
<dbReference type="SUPFAM" id="SSF46938">
    <property type="entry name" value="CRAL/TRIO N-terminal domain"/>
    <property type="match status" value="1"/>
</dbReference>
<dbReference type="InterPro" id="IPR036273">
    <property type="entry name" value="CRAL/TRIO_N_dom_sf"/>
</dbReference>
<dbReference type="CDD" id="cd00170">
    <property type="entry name" value="SEC14"/>
    <property type="match status" value="1"/>
</dbReference>
<name>A0A2G8RLC9_9APHY</name>
<comment type="caution">
    <text evidence="3">The sequence shown here is derived from an EMBL/GenBank/DDBJ whole genome shotgun (WGS) entry which is preliminary data.</text>
</comment>
<dbReference type="InterPro" id="IPR011074">
    <property type="entry name" value="CRAL/TRIO_N_dom"/>
</dbReference>
<organism evidence="3 4">
    <name type="scientific">Ganoderma sinense ZZ0214-1</name>
    <dbReference type="NCBI Taxonomy" id="1077348"/>
    <lineage>
        <taxon>Eukaryota</taxon>
        <taxon>Fungi</taxon>
        <taxon>Dikarya</taxon>
        <taxon>Basidiomycota</taxon>
        <taxon>Agaricomycotina</taxon>
        <taxon>Agaricomycetes</taxon>
        <taxon>Polyporales</taxon>
        <taxon>Polyporaceae</taxon>
        <taxon>Ganoderma</taxon>
    </lineage>
</organism>
<proteinExistence type="predicted"/>
<dbReference type="Gene3D" id="3.40.525.10">
    <property type="entry name" value="CRAL-TRIO lipid binding domain"/>
    <property type="match status" value="1"/>
</dbReference>
<reference evidence="3 4" key="1">
    <citation type="journal article" date="2015" name="Sci. Rep.">
        <title>Chromosome-level genome map provides insights into diverse defense mechanisms in the medicinal fungus Ganoderma sinense.</title>
        <authorList>
            <person name="Zhu Y."/>
            <person name="Xu J."/>
            <person name="Sun C."/>
            <person name="Zhou S."/>
            <person name="Xu H."/>
            <person name="Nelson D.R."/>
            <person name="Qian J."/>
            <person name="Song J."/>
            <person name="Luo H."/>
            <person name="Xiang L."/>
            <person name="Li Y."/>
            <person name="Xu Z."/>
            <person name="Ji A."/>
            <person name="Wang L."/>
            <person name="Lu S."/>
            <person name="Hayward A."/>
            <person name="Sun W."/>
            <person name="Li X."/>
            <person name="Schwartz D.C."/>
            <person name="Wang Y."/>
            <person name="Chen S."/>
        </authorList>
    </citation>
    <scope>NUCLEOTIDE SEQUENCE [LARGE SCALE GENOMIC DNA]</scope>
    <source>
        <strain evidence="3 4">ZZ0214-1</strain>
    </source>
</reference>
<keyword evidence="4" id="KW-1185">Reference proteome</keyword>
<feature type="compositionally biased region" description="Polar residues" evidence="1">
    <location>
        <begin position="14"/>
        <end position="30"/>
    </location>
</feature>
<sequence>MSAFLSLASSPSSDQPAKGSTITPDVTSGHLTHLTHDQQAALSSFKDILAKARLYSPPSDPDRPRPSHDEPTLLRFLRARRFDPHKASKQFADAEAWRAKHNVEALYATFPVDEFETSRRFYPRWTGRRDKNGLPLYVYRIGSLTTPLQKELNAVPPERRYQRIIALYELMTCFTLRLCSHLPRRVEPTPISSVTTIIDFADVSLPLLWSLRSHLQEASTLATANYPETLSTIVVVNTPSFFPTVWGWIKPWFDEGTRRKVHVLGKDSGPALRTFIDPRDLPKPYGGELEWSFEDEPALDDAIREVIGEMPKGPVVFEDGQVVRPSRPADAPHENGEVA</sequence>